<dbReference type="Pfam" id="PF11680">
    <property type="entry name" value="DUF3276"/>
    <property type="match status" value="1"/>
</dbReference>
<comment type="caution">
    <text evidence="3">The sequence shown here is derived from an EMBL/GenBank/DDBJ whole genome shotgun (WGS) entry which is preliminary data.</text>
</comment>
<keyword evidence="2" id="KW-0238">DNA-binding</keyword>
<reference evidence="3 4" key="1">
    <citation type="submission" date="2019-10" db="EMBL/GenBank/DDBJ databases">
        <title>Draft Genome Sequence of Cytophagaceae sp. SJW1-29.</title>
        <authorList>
            <person name="Choi A."/>
        </authorList>
    </citation>
    <scope>NUCLEOTIDE SEQUENCE [LARGE SCALE GENOMIC DNA]</scope>
    <source>
        <strain evidence="3 4">SJW1-29</strain>
    </source>
</reference>
<evidence type="ECO:0000313" key="4">
    <source>
        <dbReference type="Proteomes" id="UP000479293"/>
    </source>
</evidence>
<dbReference type="InterPro" id="IPR006628">
    <property type="entry name" value="PUR-bd_fam"/>
</dbReference>
<dbReference type="Proteomes" id="UP000479293">
    <property type="component" value="Unassembled WGS sequence"/>
</dbReference>
<dbReference type="EMBL" id="WHLY01000002">
    <property type="protein sequence ID" value="MPR33177.1"/>
    <property type="molecule type" value="Genomic_DNA"/>
</dbReference>
<gene>
    <name evidence="3" type="ORF">GBK04_07350</name>
</gene>
<dbReference type="SMART" id="SM00712">
    <property type="entry name" value="PUR"/>
    <property type="match status" value="1"/>
</dbReference>
<accession>A0A7C9BGJ4</accession>
<name>A0A7C9BGJ4_9BACT</name>
<evidence type="ECO:0000313" key="3">
    <source>
        <dbReference type="EMBL" id="MPR33177.1"/>
    </source>
</evidence>
<dbReference type="AlphaFoldDB" id="A0A7C9BGJ4"/>
<dbReference type="GO" id="GO:0032422">
    <property type="term" value="F:purine-rich negative regulatory element binding"/>
    <property type="evidence" value="ECO:0007669"/>
    <property type="project" value="InterPro"/>
</dbReference>
<evidence type="ECO:0000256" key="1">
    <source>
        <dbReference type="ARBA" id="ARBA00009251"/>
    </source>
</evidence>
<dbReference type="Gene3D" id="3.10.450.700">
    <property type="match status" value="1"/>
</dbReference>
<proteinExistence type="inferred from homology"/>
<dbReference type="GO" id="GO:0000977">
    <property type="term" value="F:RNA polymerase II transcription regulatory region sequence-specific DNA binding"/>
    <property type="evidence" value="ECO:0007669"/>
    <property type="project" value="InterPro"/>
</dbReference>
<organism evidence="3 4">
    <name type="scientific">Salmonirosea aquatica</name>
    <dbReference type="NCBI Taxonomy" id="2654236"/>
    <lineage>
        <taxon>Bacteria</taxon>
        <taxon>Pseudomonadati</taxon>
        <taxon>Bacteroidota</taxon>
        <taxon>Cytophagia</taxon>
        <taxon>Cytophagales</taxon>
        <taxon>Spirosomataceae</taxon>
        <taxon>Salmonirosea</taxon>
    </lineage>
</organism>
<evidence type="ECO:0000256" key="2">
    <source>
        <dbReference type="ARBA" id="ARBA00023125"/>
    </source>
</evidence>
<sequence length="106" mass="12909">MEDREQIYSKRVRAGKRTYFFDVRSTRANDYYLTITESRRHPQGDGFTYEKHKLFLYKEDFDKFIDALQESVNHIKTELMPDFDFSQYEVKEEEFDGLNGTELKWE</sequence>
<keyword evidence="4" id="KW-1185">Reference proteome</keyword>
<comment type="similarity">
    <text evidence="1">Belongs to the PUR DNA-binding protein family.</text>
</comment>
<protein>
    <submittedName>
        <fullName evidence="3">DUF3276 family protein</fullName>
    </submittedName>
</protein>